<dbReference type="InterPro" id="IPR029044">
    <property type="entry name" value="Nucleotide-diphossugar_trans"/>
</dbReference>
<comment type="caution">
    <text evidence="5">The sequence shown here is derived from an EMBL/GenBank/DDBJ whole genome shotgun (WGS) entry which is preliminary data.</text>
</comment>
<dbReference type="HOGENOM" id="CLU_023845_4_1_10"/>
<dbReference type="Pfam" id="PF00535">
    <property type="entry name" value="Glycos_transf_2"/>
    <property type="match status" value="1"/>
</dbReference>
<keyword evidence="3" id="KW-0808">Transferase</keyword>
<evidence type="ECO:0000259" key="4">
    <source>
        <dbReference type="Pfam" id="PF00535"/>
    </source>
</evidence>
<evidence type="ECO:0000256" key="1">
    <source>
        <dbReference type="ARBA" id="ARBA00006739"/>
    </source>
</evidence>
<gene>
    <name evidence="5" type="ORF">HMPREF0765_1721</name>
</gene>
<feature type="domain" description="Glycosyltransferase 2-like" evidence="4">
    <location>
        <begin position="3"/>
        <end position="70"/>
    </location>
</feature>
<dbReference type="PANTHER" id="PTHR43179:SF12">
    <property type="entry name" value="GALACTOFURANOSYLTRANSFERASE GLFT2"/>
    <property type="match status" value="1"/>
</dbReference>
<protein>
    <recommendedName>
        <fullName evidence="4">Glycosyltransferase 2-like domain-containing protein</fullName>
    </recommendedName>
</protein>
<dbReference type="AlphaFoldDB" id="C2FWL5"/>
<sequence length="237" mass="27781">MGSNLGYAHANNWAIKKAKSDGKNFFLILNPDIYIDANCISELCNNLAQDPDLAVVGPRIMFKDKENMIFSDGGILRPKRGFEGGHVNCLLELQDVSITGLNYNLEYVTGSAMLFRWEVLEDMGFMYEHLFMYYEESEWCYRIKQSKRWKIAINTDVKAYQTDSSRGETYEYYMTRNRIWLCRKYGGNIYKAIKNRWRLMKAVYRRKDLSSSEKKSFIKKVLSGIWDGFKLDLQQSH</sequence>
<dbReference type="EMBL" id="ACHB01000041">
    <property type="protein sequence ID" value="EEI92629.1"/>
    <property type="molecule type" value="Genomic_DNA"/>
</dbReference>
<evidence type="ECO:0000256" key="3">
    <source>
        <dbReference type="ARBA" id="ARBA00022679"/>
    </source>
</evidence>
<proteinExistence type="inferred from homology"/>
<reference evidence="5 6" key="1">
    <citation type="submission" date="2009-01" db="EMBL/GenBank/DDBJ databases">
        <authorList>
            <person name="Qin X."/>
            <person name="Bachman B."/>
            <person name="Battles P."/>
            <person name="Bell A."/>
            <person name="Bess C."/>
            <person name="Bickham C."/>
            <person name="Chaboub L."/>
            <person name="Chen D."/>
            <person name="Coyle M."/>
            <person name="Deiros D.R."/>
            <person name="Dinh H."/>
            <person name="Forbes L."/>
            <person name="Fowler G."/>
            <person name="Francisco L."/>
            <person name="Fu Q."/>
            <person name="Gubbala S."/>
            <person name="Hale W."/>
            <person name="Han Y."/>
            <person name="Hemphill L."/>
            <person name="Highlander S.K."/>
            <person name="Hirani K."/>
            <person name="Hogues M."/>
            <person name="Jackson L."/>
            <person name="Jakkamsetti A."/>
            <person name="Javaid M."/>
            <person name="Jiang H."/>
            <person name="Korchina V."/>
            <person name="Kovar C."/>
            <person name="Lara F."/>
            <person name="Lee S."/>
            <person name="Mata R."/>
            <person name="Mathew T."/>
            <person name="Moen C."/>
            <person name="Morales K."/>
            <person name="Munidasa M."/>
            <person name="Nazareth L."/>
            <person name="Ngo R."/>
            <person name="Nguyen L."/>
            <person name="Okwuonu G."/>
            <person name="Ongeri F."/>
            <person name="Patil S."/>
            <person name="Petrosino J."/>
            <person name="Pham C."/>
            <person name="Pham P."/>
            <person name="Pu L.-L."/>
            <person name="Puazo M."/>
            <person name="Raj R."/>
            <person name="Reid J."/>
            <person name="Rouhana J."/>
            <person name="Saada N."/>
            <person name="Shang Y."/>
            <person name="Simmons D."/>
            <person name="Thornton R."/>
            <person name="Warren J."/>
            <person name="Weissenberger G."/>
            <person name="Zhang J."/>
            <person name="Zhang L."/>
            <person name="Zhou C."/>
            <person name="Zhu D."/>
            <person name="Muzny D."/>
            <person name="Worley K."/>
            <person name="Gibbs R."/>
        </authorList>
    </citation>
    <scope>NUCLEOTIDE SEQUENCE [LARGE SCALE GENOMIC DNA]</scope>
    <source>
        <strain evidence="5 6">ATCC 33300</strain>
    </source>
</reference>
<comment type="similarity">
    <text evidence="1">Belongs to the glycosyltransferase 2 family.</text>
</comment>
<dbReference type="Gene3D" id="3.90.550.10">
    <property type="entry name" value="Spore Coat Polysaccharide Biosynthesis Protein SpsA, Chain A"/>
    <property type="match status" value="1"/>
</dbReference>
<dbReference type="PANTHER" id="PTHR43179">
    <property type="entry name" value="RHAMNOSYLTRANSFERASE WBBL"/>
    <property type="match status" value="1"/>
</dbReference>
<evidence type="ECO:0000313" key="5">
    <source>
        <dbReference type="EMBL" id="EEI92629.1"/>
    </source>
</evidence>
<dbReference type="RefSeq" id="WP_003011164.1">
    <property type="nucleotide sequence ID" value="NZ_GG668634.1"/>
</dbReference>
<dbReference type="GO" id="GO:0016757">
    <property type="term" value="F:glycosyltransferase activity"/>
    <property type="evidence" value="ECO:0007669"/>
    <property type="project" value="UniProtKB-KW"/>
</dbReference>
<organism evidence="5 6">
    <name type="scientific">Sphingobacterium spiritivorum ATCC 33300</name>
    <dbReference type="NCBI Taxonomy" id="525372"/>
    <lineage>
        <taxon>Bacteria</taxon>
        <taxon>Pseudomonadati</taxon>
        <taxon>Bacteroidota</taxon>
        <taxon>Sphingobacteriia</taxon>
        <taxon>Sphingobacteriales</taxon>
        <taxon>Sphingobacteriaceae</taxon>
        <taxon>Sphingobacterium</taxon>
    </lineage>
</organism>
<dbReference type="InterPro" id="IPR001173">
    <property type="entry name" value="Glyco_trans_2-like"/>
</dbReference>
<accession>C2FWL5</accession>
<evidence type="ECO:0000313" key="6">
    <source>
        <dbReference type="Proteomes" id="UP000006241"/>
    </source>
</evidence>
<dbReference type="SUPFAM" id="SSF53448">
    <property type="entry name" value="Nucleotide-diphospho-sugar transferases"/>
    <property type="match status" value="1"/>
</dbReference>
<dbReference type="Proteomes" id="UP000006241">
    <property type="component" value="Unassembled WGS sequence"/>
</dbReference>
<evidence type="ECO:0000256" key="2">
    <source>
        <dbReference type="ARBA" id="ARBA00022676"/>
    </source>
</evidence>
<name>C2FWL5_SPHSI</name>
<keyword evidence="2" id="KW-0328">Glycosyltransferase</keyword>